<dbReference type="OrthoDB" id="306099at2759"/>
<dbReference type="InterPro" id="IPR039361">
    <property type="entry name" value="Cyclin"/>
</dbReference>
<dbReference type="Pfam" id="PF00134">
    <property type="entry name" value="Cyclin_N"/>
    <property type="match status" value="1"/>
</dbReference>
<proteinExistence type="inferred from homology"/>
<keyword evidence="8" id="KW-1185">Reference proteome</keyword>
<sequence length="262" mass="30087">MDLVCSENCDTSNLLSKKCITIHDPVIHDDERVLQNLLLTQNRYVIKTSYFKCLQTDLDVYMRELVANWMLEVCEEERCEKDVFPLAMNIMDRFLSQVRIRKSQLQLLGAVSLFLSSKVKQIEPLRVNRLILYSDYSITRDQLSNWELLVLSHLKWDTSAVTPNDFLNLILRRLPTKGKDKLMTIKKHAQTFIALCATDFRFSMLPPSSVAASCIATAILGLTRNNSQSTKDLLATLCKLTNLESTDLLEIRRTIEEVLKAQ</sequence>
<name>T1K4S0_TETUR</name>
<feature type="domain" description="Cyclin C-terminal" evidence="6">
    <location>
        <begin position="161"/>
        <end position="262"/>
    </location>
</feature>
<dbReference type="AlphaFoldDB" id="T1K4S0"/>
<evidence type="ECO:0000256" key="3">
    <source>
        <dbReference type="ARBA" id="ARBA00023306"/>
    </source>
</evidence>
<dbReference type="InterPro" id="IPR004367">
    <property type="entry name" value="Cyclin_C-dom"/>
</dbReference>
<dbReference type="SMART" id="SM00385">
    <property type="entry name" value="CYCLIN"/>
    <property type="match status" value="1"/>
</dbReference>
<keyword evidence="2 4" id="KW-0195">Cyclin</keyword>
<evidence type="ECO:0000256" key="1">
    <source>
        <dbReference type="ARBA" id="ARBA00022618"/>
    </source>
</evidence>
<dbReference type="PROSITE" id="PS00292">
    <property type="entry name" value="CYCLINS"/>
    <property type="match status" value="1"/>
</dbReference>
<dbReference type="InterPro" id="IPR006671">
    <property type="entry name" value="Cyclin_N"/>
</dbReference>
<dbReference type="EnsemblMetazoa" id="tetur05g03590.1">
    <property type="protein sequence ID" value="tetur05g03590.1"/>
    <property type="gene ID" value="tetur05g03590"/>
</dbReference>
<dbReference type="OMA" id="AMVCKHT"/>
<evidence type="ECO:0000313" key="7">
    <source>
        <dbReference type="EnsemblMetazoa" id="tetur05g03590.1"/>
    </source>
</evidence>
<evidence type="ECO:0000256" key="4">
    <source>
        <dbReference type="RuleBase" id="RU000383"/>
    </source>
</evidence>
<evidence type="ECO:0000256" key="2">
    <source>
        <dbReference type="ARBA" id="ARBA00023127"/>
    </source>
</evidence>
<evidence type="ECO:0000259" key="5">
    <source>
        <dbReference type="SMART" id="SM00385"/>
    </source>
</evidence>
<evidence type="ECO:0000313" key="8">
    <source>
        <dbReference type="Proteomes" id="UP000015104"/>
    </source>
</evidence>
<organism evidence="7 8">
    <name type="scientific">Tetranychus urticae</name>
    <name type="common">Two-spotted spider mite</name>
    <dbReference type="NCBI Taxonomy" id="32264"/>
    <lineage>
        <taxon>Eukaryota</taxon>
        <taxon>Metazoa</taxon>
        <taxon>Ecdysozoa</taxon>
        <taxon>Arthropoda</taxon>
        <taxon>Chelicerata</taxon>
        <taxon>Arachnida</taxon>
        <taxon>Acari</taxon>
        <taxon>Acariformes</taxon>
        <taxon>Trombidiformes</taxon>
        <taxon>Prostigmata</taxon>
        <taxon>Eleutherengona</taxon>
        <taxon>Raphignathae</taxon>
        <taxon>Tetranychoidea</taxon>
        <taxon>Tetranychidae</taxon>
        <taxon>Tetranychus</taxon>
    </lineage>
</organism>
<dbReference type="PANTHER" id="PTHR10177">
    <property type="entry name" value="CYCLINS"/>
    <property type="match status" value="1"/>
</dbReference>
<dbReference type="HOGENOM" id="CLU_052190_0_0_1"/>
<dbReference type="KEGG" id="tut:107360664"/>
<dbReference type="Gene3D" id="1.10.472.10">
    <property type="entry name" value="Cyclin-like"/>
    <property type="match status" value="2"/>
</dbReference>
<keyword evidence="1" id="KW-0132">Cell division</keyword>
<feature type="domain" description="Cyclin-like" evidence="5">
    <location>
        <begin position="68"/>
        <end position="152"/>
    </location>
</feature>
<comment type="similarity">
    <text evidence="4">Belongs to the cyclin family.</text>
</comment>
<gene>
    <name evidence="7" type="primary">107360664</name>
</gene>
<dbReference type="eggNOG" id="KOG0656">
    <property type="taxonomic scope" value="Eukaryota"/>
</dbReference>
<dbReference type="InterPro" id="IPR036915">
    <property type="entry name" value="Cyclin-like_sf"/>
</dbReference>
<evidence type="ECO:0000259" key="6">
    <source>
        <dbReference type="SMART" id="SM01332"/>
    </source>
</evidence>
<dbReference type="InterPro" id="IPR048258">
    <property type="entry name" value="Cyclins_cyclin-box"/>
</dbReference>
<dbReference type="FunFam" id="1.10.472.10:FF:000003">
    <property type="entry name" value="G1/S-specific cyclin-D2"/>
    <property type="match status" value="1"/>
</dbReference>
<dbReference type="SUPFAM" id="SSF47954">
    <property type="entry name" value="Cyclin-like"/>
    <property type="match status" value="2"/>
</dbReference>
<protein>
    <submittedName>
        <fullName evidence="7">Uncharacterized protein</fullName>
    </submittedName>
</protein>
<dbReference type="SMART" id="SM01332">
    <property type="entry name" value="Cyclin_C"/>
    <property type="match status" value="1"/>
</dbReference>
<dbReference type="GO" id="GO:0051301">
    <property type="term" value="P:cell division"/>
    <property type="evidence" value="ECO:0007669"/>
    <property type="project" value="UniProtKB-KW"/>
</dbReference>
<reference evidence="8" key="1">
    <citation type="submission" date="2011-08" db="EMBL/GenBank/DDBJ databases">
        <authorList>
            <person name="Rombauts S."/>
        </authorList>
    </citation>
    <scope>NUCLEOTIDE SEQUENCE</scope>
    <source>
        <strain evidence="8">London</strain>
    </source>
</reference>
<accession>T1K4S0</accession>
<keyword evidence="3" id="KW-0131">Cell cycle</keyword>
<dbReference type="CDD" id="cd20516">
    <property type="entry name" value="CYCLIN_CCND_rpt2"/>
    <property type="match status" value="1"/>
</dbReference>
<dbReference type="EMBL" id="CAEY01001579">
    <property type="status" value="NOT_ANNOTATED_CDS"/>
    <property type="molecule type" value="Genomic_DNA"/>
</dbReference>
<reference evidence="7" key="2">
    <citation type="submission" date="2015-06" db="UniProtKB">
        <authorList>
            <consortium name="EnsemblMetazoa"/>
        </authorList>
    </citation>
    <scope>IDENTIFICATION</scope>
</reference>
<dbReference type="STRING" id="32264.T1K4S0"/>
<dbReference type="Proteomes" id="UP000015104">
    <property type="component" value="Unassembled WGS sequence"/>
</dbReference>
<dbReference type="Pfam" id="PF02984">
    <property type="entry name" value="Cyclin_C"/>
    <property type="match status" value="1"/>
</dbReference>
<dbReference type="InterPro" id="IPR013763">
    <property type="entry name" value="Cyclin-like_dom"/>
</dbReference>
<dbReference type="GO" id="GO:0000278">
    <property type="term" value="P:mitotic cell cycle"/>
    <property type="evidence" value="ECO:0007669"/>
    <property type="project" value="UniProtKB-ARBA"/>
</dbReference>